<reference evidence="2 3" key="1">
    <citation type="submission" date="2016-05" db="EMBL/GenBank/DDBJ databases">
        <title>A degradative enzymes factory behind the ericoid mycorrhizal symbiosis.</title>
        <authorList>
            <consortium name="DOE Joint Genome Institute"/>
            <person name="Martino E."/>
            <person name="Morin E."/>
            <person name="Grelet G."/>
            <person name="Kuo A."/>
            <person name="Kohler A."/>
            <person name="Daghino S."/>
            <person name="Barry K."/>
            <person name="Choi C."/>
            <person name="Cichocki N."/>
            <person name="Clum A."/>
            <person name="Copeland A."/>
            <person name="Hainaut M."/>
            <person name="Haridas S."/>
            <person name="Labutti K."/>
            <person name="Lindquist E."/>
            <person name="Lipzen A."/>
            <person name="Khouja H.-R."/>
            <person name="Murat C."/>
            <person name="Ohm R."/>
            <person name="Olson A."/>
            <person name="Spatafora J."/>
            <person name="Veneault-Fourrey C."/>
            <person name="Henrissat B."/>
            <person name="Grigoriev I."/>
            <person name="Martin F."/>
            <person name="Perotto S."/>
        </authorList>
    </citation>
    <scope>NUCLEOTIDE SEQUENCE [LARGE SCALE GENOMIC DNA]</scope>
    <source>
        <strain evidence="2 3">UAMH 7357</strain>
    </source>
</reference>
<sequence length="113" mass="12267">MKFTYFVAIATMLFGMGMAVAIPSDEVAPIPDGESYFNISTSTNGYEGGSWIRMGFGDSLGLVFPDGFPYLRVNAKAENIGNNTAVYKPLSFAGQLTQIVFIMIHGMEEGYTT</sequence>
<dbReference type="EMBL" id="KZ613536">
    <property type="protein sequence ID" value="PMD13115.1"/>
    <property type="molecule type" value="Genomic_DNA"/>
</dbReference>
<dbReference type="AlphaFoldDB" id="A0A2J6PGC2"/>
<dbReference type="Proteomes" id="UP000235672">
    <property type="component" value="Unassembled WGS sequence"/>
</dbReference>
<protein>
    <submittedName>
        <fullName evidence="2">Uncharacterized protein</fullName>
    </submittedName>
</protein>
<evidence type="ECO:0000256" key="1">
    <source>
        <dbReference type="SAM" id="SignalP"/>
    </source>
</evidence>
<keyword evidence="3" id="KW-1185">Reference proteome</keyword>
<feature type="signal peptide" evidence="1">
    <location>
        <begin position="1"/>
        <end position="19"/>
    </location>
</feature>
<proteinExistence type="predicted"/>
<name>A0A2J6PGC2_9HELO</name>
<evidence type="ECO:0000313" key="3">
    <source>
        <dbReference type="Proteomes" id="UP000235672"/>
    </source>
</evidence>
<accession>A0A2J6PGC2</accession>
<keyword evidence="1" id="KW-0732">Signal</keyword>
<organism evidence="2 3">
    <name type="scientific">Hyaloscypha hepaticicola</name>
    <dbReference type="NCBI Taxonomy" id="2082293"/>
    <lineage>
        <taxon>Eukaryota</taxon>
        <taxon>Fungi</taxon>
        <taxon>Dikarya</taxon>
        <taxon>Ascomycota</taxon>
        <taxon>Pezizomycotina</taxon>
        <taxon>Leotiomycetes</taxon>
        <taxon>Helotiales</taxon>
        <taxon>Hyaloscyphaceae</taxon>
        <taxon>Hyaloscypha</taxon>
    </lineage>
</organism>
<evidence type="ECO:0000313" key="2">
    <source>
        <dbReference type="EMBL" id="PMD13115.1"/>
    </source>
</evidence>
<gene>
    <name evidence="2" type="ORF">NA56DRAFT_756067</name>
</gene>
<feature type="chain" id="PRO_5014476236" evidence="1">
    <location>
        <begin position="20"/>
        <end position="113"/>
    </location>
</feature>